<dbReference type="SUPFAM" id="SSF55729">
    <property type="entry name" value="Acyl-CoA N-acyltransferases (Nat)"/>
    <property type="match status" value="1"/>
</dbReference>
<dbReference type="InterPro" id="IPR016181">
    <property type="entry name" value="Acyl_CoA_acyltransferase"/>
</dbReference>
<gene>
    <name evidence="3" type="ORF">LDH80_35360</name>
</gene>
<dbReference type="EMBL" id="CP084204">
    <property type="protein sequence ID" value="UZX25654.1"/>
    <property type="molecule type" value="Genomic_DNA"/>
</dbReference>
<name>A0ABY6R8H3_9ACTN</name>
<evidence type="ECO:0000313" key="3">
    <source>
        <dbReference type="EMBL" id="UZX25654.1"/>
    </source>
</evidence>
<dbReference type="RefSeq" id="WP_267260050.1">
    <property type="nucleotide sequence ID" value="NZ_CP084204.1"/>
</dbReference>
<feature type="region of interest" description="Disordered" evidence="1">
    <location>
        <begin position="94"/>
        <end position="115"/>
    </location>
</feature>
<reference evidence="3" key="1">
    <citation type="submission" date="2021-09" db="EMBL/GenBank/DDBJ databases">
        <title>Complete genome sequence and metabolic characterization of Streptomyces tanashiensis DSM 731 the producer of antibacterial Kalafungin and diverse secondary metabolites.</title>
        <authorList>
            <person name="Abbasi M.N."/>
            <person name="Anwar M.N."/>
            <person name="Alam K."/>
            <person name="Shoaib M."/>
            <person name="Lin Z."/>
            <person name="Hayat M."/>
            <person name="Ali M.I."/>
            <person name="Malik H.M.T."/>
            <person name="Ahmed I."/>
            <person name="Li A."/>
            <person name="Hailong Wang H."/>
            <person name="Zhang Y."/>
        </authorList>
    </citation>
    <scope>NUCLEOTIDE SEQUENCE</scope>
    <source>
        <strain evidence="3">Kala</strain>
    </source>
</reference>
<accession>A0ABY6R8H3</accession>
<evidence type="ECO:0000313" key="4">
    <source>
        <dbReference type="Proteomes" id="UP001164506"/>
    </source>
</evidence>
<dbReference type="Proteomes" id="UP001164506">
    <property type="component" value="Chromosome"/>
</dbReference>
<dbReference type="InterPro" id="IPR051908">
    <property type="entry name" value="Ribosomal_N-acetyltransferase"/>
</dbReference>
<dbReference type="PANTHER" id="PTHR43441">
    <property type="entry name" value="RIBOSOMAL-PROTEIN-SERINE ACETYLTRANSFERASE"/>
    <property type="match status" value="1"/>
</dbReference>
<dbReference type="GeneID" id="95604831"/>
<feature type="region of interest" description="Disordered" evidence="1">
    <location>
        <begin position="182"/>
        <end position="205"/>
    </location>
</feature>
<keyword evidence="4" id="KW-1185">Reference proteome</keyword>
<dbReference type="PANTHER" id="PTHR43441:SF10">
    <property type="entry name" value="ACETYLTRANSFERASE"/>
    <property type="match status" value="1"/>
</dbReference>
<dbReference type="Gene3D" id="3.40.630.30">
    <property type="match status" value="1"/>
</dbReference>
<feature type="compositionally biased region" description="Low complexity" evidence="1">
    <location>
        <begin position="94"/>
        <end position="103"/>
    </location>
</feature>
<evidence type="ECO:0000259" key="2">
    <source>
        <dbReference type="Pfam" id="PF13302"/>
    </source>
</evidence>
<feature type="domain" description="N-acetyltransferase" evidence="2">
    <location>
        <begin position="19"/>
        <end position="175"/>
    </location>
</feature>
<protein>
    <submittedName>
        <fullName evidence="3">GNAT family N-acetyltransferase</fullName>
    </submittedName>
</protein>
<organism evidence="3 4">
    <name type="scientific">Streptomyces tanashiensis</name>
    <dbReference type="NCBI Taxonomy" id="67367"/>
    <lineage>
        <taxon>Bacteria</taxon>
        <taxon>Bacillati</taxon>
        <taxon>Actinomycetota</taxon>
        <taxon>Actinomycetes</taxon>
        <taxon>Kitasatosporales</taxon>
        <taxon>Streptomycetaceae</taxon>
        <taxon>Streptomyces</taxon>
    </lineage>
</organism>
<evidence type="ECO:0000256" key="1">
    <source>
        <dbReference type="SAM" id="MobiDB-lite"/>
    </source>
</evidence>
<dbReference type="InterPro" id="IPR000182">
    <property type="entry name" value="GNAT_dom"/>
</dbReference>
<proteinExistence type="predicted"/>
<sequence length="205" mass="21519">MHRPHITLRETPADGTAPLLLRPWTHEDAAALVRHHRDPQLRAWLATHLDTTEQARAWVDSQHRGWAAGTRAAFAVVEDLPALQTPVGHVALTATEPGAGPEPGAQPSPATPAAPVRAGYWTAPEARGRRIASRALVLAAGWAAGPESPFGGRTLELVHAVGNEGSCRTALAGGFALSGTLPASPGRPRAQHLHTAAGQRPAREA</sequence>
<dbReference type="Pfam" id="PF13302">
    <property type="entry name" value="Acetyltransf_3"/>
    <property type="match status" value="1"/>
</dbReference>